<keyword evidence="2" id="KW-0687">Ribonucleoprotein</keyword>
<dbReference type="InterPro" id="IPR023591">
    <property type="entry name" value="Ribosomal_uS2_flav_dom_sf"/>
</dbReference>
<proteinExistence type="predicted"/>
<evidence type="ECO:0000256" key="2">
    <source>
        <dbReference type="ARBA" id="ARBA00023274"/>
    </source>
</evidence>
<keyword evidence="4" id="KW-0675">Receptor</keyword>
<gene>
    <name evidence="4" type="ORF">LYPA_23C017782</name>
</gene>
<dbReference type="GO" id="GO:0015935">
    <property type="term" value="C:small ribosomal subunit"/>
    <property type="evidence" value="ECO:0007669"/>
    <property type="project" value="InterPro"/>
</dbReference>
<dbReference type="EMBL" id="CAAGRJ010020041">
    <property type="protein sequence ID" value="VFV34672.1"/>
    <property type="molecule type" value="Genomic_DNA"/>
</dbReference>
<feature type="region of interest" description="Disordered" evidence="3">
    <location>
        <begin position="31"/>
        <end position="87"/>
    </location>
</feature>
<dbReference type="Proteomes" id="UP000386466">
    <property type="component" value="Unassembled WGS sequence"/>
</dbReference>
<dbReference type="GO" id="GO:0003735">
    <property type="term" value="F:structural constituent of ribosome"/>
    <property type="evidence" value="ECO:0007669"/>
    <property type="project" value="InterPro"/>
</dbReference>
<name>A0A485NX43_LYNPA</name>
<sequence length="87" mass="9139">MERYAYRRKSEAWEKLLLAAPAIVAIENPADVSIGSSGNTGQRAGLKSPAAAGATPIPGRFAPGNFTNQTRAASWEPRLPCGRSAQG</sequence>
<dbReference type="AlphaFoldDB" id="A0A485NX43"/>
<keyword evidence="5" id="KW-1185">Reference proteome</keyword>
<evidence type="ECO:0000256" key="3">
    <source>
        <dbReference type="SAM" id="MobiDB-lite"/>
    </source>
</evidence>
<accession>A0A485NX43</accession>
<dbReference type="SUPFAM" id="SSF52313">
    <property type="entry name" value="Ribosomal protein S2"/>
    <property type="match status" value="1"/>
</dbReference>
<evidence type="ECO:0000313" key="5">
    <source>
        <dbReference type="Proteomes" id="UP000386466"/>
    </source>
</evidence>
<dbReference type="Gene3D" id="3.40.50.10490">
    <property type="entry name" value="Glucose-6-phosphate isomerase like protein, domain 1"/>
    <property type="match status" value="1"/>
</dbReference>
<protein>
    <submittedName>
        <fullName evidence="4">Laminin receptor isoform cra_a</fullName>
    </submittedName>
</protein>
<dbReference type="PANTHER" id="PTHR11489">
    <property type="entry name" value="40S RIBOSOMAL PROTEIN SA"/>
    <property type="match status" value="1"/>
</dbReference>
<keyword evidence="1" id="KW-0689">Ribosomal protein</keyword>
<reference evidence="4 5" key="1">
    <citation type="submission" date="2019-01" db="EMBL/GenBank/DDBJ databases">
        <authorList>
            <person name="Alioto T."/>
            <person name="Alioto T."/>
        </authorList>
    </citation>
    <scope>NUCLEOTIDE SEQUENCE [LARGE SCALE GENOMIC DNA]</scope>
</reference>
<evidence type="ECO:0000256" key="1">
    <source>
        <dbReference type="ARBA" id="ARBA00022980"/>
    </source>
</evidence>
<dbReference type="GO" id="GO:0006412">
    <property type="term" value="P:translation"/>
    <property type="evidence" value="ECO:0007669"/>
    <property type="project" value="InterPro"/>
</dbReference>
<evidence type="ECO:0000313" key="4">
    <source>
        <dbReference type="EMBL" id="VFV34672.1"/>
    </source>
</evidence>
<dbReference type="InterPro" id="IPR005707">
    <property type="entry name" value="Ribosomal_uS2_euk/arc"/>
</dbReference>
<organism evidence="4 5">
    <name type="scientific">Lynx pardinus</name>
    <name type="common">Iberian lynx</name>
    <name type="synonym">Felis pardina</name>
    <dbReference type="NCBI Taxonomy" id="191816"/>
    <lineage>
        <taxon>Eukaryota</taxon>
        <taxon>Metazoa</taxon>
        <taxon>Chordata</taxon>
        <taxon>Craniata</taxon>
        <taxon>Vertebrata</taxon>
        <taxon>Euteleostomi</taxon>
        <taxon>Mammalia</taxon>
        <taxon>Eutheria</taxon>
        <taxon>Laurasiatheria</taxon>
        <taxon>Carnivora</taxon>
        <taxon>Feliformia</taxon>
        <taxon>Felidae</taxon>
        <taxon>Felinae</taxon>
        <taxon>Lynx</taxon>
    </lineage>
</organism>